<name>A0A0M0K7M4_9EUKA</name>
<comment type="caution">
    <text evidence="1">The sequence shown here is derived from an EMBL/GenBank/DDBJ whole genome shotgun (WGS) entry which is preliminary data.</text>
</comment>
<keyword evidence="2" id="KW-1185">Reference proteome</keyword>
<organism evidence="1 2">
    <name type="scientific">Chrysochromulina tobinii</name>
    <dbReference type="NCBI Taxonomy" id="1460289"/>
    <lineage>
        <taxon>Eukaryota</taxon>
        <taxon>Haptista</taxon>
        <taxon>Haptophyta</taxon>
        <taxon>Prymnesiophyceae</taxon>
        <taxon>Prymnesiales</taxon>
        <taxon>Chrysochromulinaceae</taxon>
        <taxon>Chrysochromulina</taxon>
    </lineage>
</organism>
<reference evidence="2" key="1">
    <citation type="journal article" date="2015" name="PLoS Genet.">
        <title>Genome Sequence and Transcriptome Analyses of Chrysochromulina tobin: Metabolic Tools for Enhanced Algal Fitness in the Prominent Order Prymnesiales (Haptophyceae).</title>
        <authorList>
            <person name="Hovde B.T."/>
            <person name="Deodato C.R."/>
            <person name="Hunsperger H.M."/>
            <person name="Ryken S.A."/>
            <person name="Yost W."/>
            <person name="Jha R.K."/>
            <person name="Patterson J."/>
            <person name="Monnat R.J. Jr."/>
            <person name="Barlow S.B."/>
            <person name="Starkenburg S.R."/>
            <person name="Cattolico R.A."/>
        </authorList>
    </citation>
    <scope>NUCLEOTIDE SEQUENCE</scope>
    <source>
        <strain evidence="2">CCMP291</strain>
    </source>
</reference>
<proteinExistence type="predicted"/>
<sequence length="299" mass="33085">MSMSKKLIIASAIACGGLLLFTAVATTGDSSIRTFLPKEGEIVAIRSAHAGKYLEVSPHDGRLRATATRPVNHTALFRIMILPSSMVELLIDASRTANSAQWAQRRHWTGGAGPGSGCQCSGYSNDHGFGAYCYGWEYEMQAPWCYVTEACSATDTFVKGSFGRKYAECAPLEDGYPSSQEDASEYHTRFNESFDEDGAPIDWGNVSRAWDETGNFTGMDEYWRGTRAYEEGEEDPWWYRNDQGDEGEQFPEYDFFDEEGNFSGCNCPAYCVSNGWIYQGGLDPFELDAVAELDASEAN</sequence>
<accession>A0A0M0K7M4</accession>
<evidence type="ECO:0000313" key="2">
    <source>
        <dbReference type="Proteomes" id="UP000037460"/>
    </source>
</evidence>
<dbReference type="AlphaFoldDB" id="A0A0M0K7M4"/>
<gene>
    <name evidence="1" type="ORF">Ctob_013348</name>
</gene>
<dbReference type="Proteomes" id="UP000037460">
    <property type="component" value="Unassembled WGS sequence"/>
</dbReference>
<dbReference type="OrthoDB" id="10630187at2759"/>
<feature type="non-terminal residue" evidence="1">
    <location>
        <position position="299"/>
    </location>
</feature>
<protein>
    <submittedName>
        <fullName evidence="1">Uncharacterized protein</fullName>
    </submittedName>
</protein>
<evidence type="ECO:0000313" key="1">
    <source>
        <dbReference type="EMBL" id="KOO34804.1"/>
    </source>
</evidence>
<dbReference type="EMBL" id="JWZX01001084">
    <property type="protein sequence ID" value="KOO34804.1"/>
    <property type="molecule type" value="Genomic_DNA"/>
</dbReference>